<feature type="compositionally biased region" description="Pro residues" evidence="1">
    <location>
        <begin position="246"/>
        <end position="256"/>
    </location>
</feature>
<evidence type="ECO:0000313" key="2">
    <source>
        <dbReference type="EMBL" id="KAK8379943.1"/>
    </source>
</evidence>
<evidence type="ECO:0000256" key="1">
    <source>
        <dbReference type="SAM" id="MobiDB-lite"/>
    </source>
</evidence>
<protein>
    <submittedName>
        <fullName evidence="2">Uncharacterized protein</fullName>
    </submittedName>
</protein>
<reference evidence="2 3" key="1">
    <citation type="submission" date="2023-03" db="EMBL/GenBank/DDBJ databases">
        <title>High-quality genome of Scylla paramamosain provides insights in environmental adaptation.</title>
        <authorList>
            <person name="Zhang L."/>
        </authorList>
    </citation>
    <scope>NUCLEOTIDE SEQUENCE [LARGE SCALE GENOMIC DNA]</scope>
    <source>
        <strain evidence="2">LZ_2023a</strain>
        <tissue evidence="2">Muscle</tissue>
    </source>
</reference>
<proteinExistence type="predicted"/>
<gene>
    <name evidence="2" type="ORF">O3P69_019760</name>
</gene>
<feature type="region of interest" description="Disordered" evidence="1">
    <location>
        <begin position="201"/>
        <end position="266"/>
    </location>
</feature>
<feature type="region of interest" description="Disordered" evidence="1">
    <location>
        <begin position="151"/>
        <end position="187"/>
    </location>
</feature>
<comment type="caution">
    <text evidence="2">The sequence shown here is derived from an EMBL/GenBank/DDBJ whole genome shotgun (WGS) entry which is preliminary data.</text>
</comment>
<feature type="compositionally biased region" description="Basic residues" evidence="1">
    <location>
        <begin position="257"/>
        <end position="266"/>
    </location>
</feature>
<evidence type="ECO:0000313" key="3">
    <source>
        <dbReference type="Proteomes" id="UP001487740"/>
    </source>
</evidence>
<dbReference type="AlphaFoldDB" id="A0AAW0SY11"/>
<accession>A0AAW0SY11</accession>
<dbReference type="Proteomes" id="UP001487740">
    <property type="component" value="Unassembled WGS sequence"/>
</dbReference>
<organism evidence="2 3">
    <name type="scientific">Scylla paramamosain</name>
    <name type="common">Mud crab</name>
    <dbReference type="NCBI Taxonomy" id="85552"/>
    <lineage>
        <taxon>Eukaryota</taxon>
        <taxon>Metazoa</taxon>
        <taxon>Ecdysozoa</taxon>
        <taxon>Arthropoda</taxon>
        <taxon>Crustacea</taxon>
        <taxon>Multicrustacea</taxon>
        <taxon>Malacostraca</taxon>
        <taxon>Eumalacostraca</taxon>
        <taxon>Eucarida</taxon>
        <taxon>Decapoda</taxon>
        <taxon>Pleocyemata</taxon>
        <taxon>Brachyura</taxon>
        <taxon>Eubrachyura</taxon>
        <taxon>Portunoidea</taxon>
        <taxon>Portunidae</taxon>
        <taxon>Portuninae</taxon>
        <taxon>Scylla</taxon>
    </lineage>
</organism>
<feature type="compositionally biased region" description="Pro residues" evidence="1">
    <location>
        <begin position="175"/>
        <end position="187"/>
    </location>
</feature>
<feature type="region of interest" description="Disordered" evidence="1">
    <location>
        <begin position="79"/>
        <end position="115"/>
    </location>
</feature>
<sequence>MSLIAPLMKMLTSRPGPQPRLVPVSLRGPMPFISQGKSVLEFPVRSPFSMPMQKTRVSPVVGISPMSASGPVVMARANPEGPTDRMLPRHLQPIAPSLSPRPSPAPRPRPVSLSPFPPRSVLPSFLPFKVLGDTPSGPARPRPATHMEMNAAEEEKDFGPPRGHTLMQDGRQIIPPHPNSPIRPPPRLITLPKAIRVHSLPRDSQMNSPVNPQPSFEASPIRFAPEGRRAPLPPQIDSDAEVIAPPSSPDAFPPSPQRKHHLLMVN</sequence>
<name>A0AAW0SY11_SCYPA</name>
<keyword evidence="3" id="KW-1185">Reference proteome</keyword>
<feature type="compositionally biased region" description="Pro residues" evidence="1">
    <location>
        <begin position="99"/>
        <end position="115"/>
    </location>
</feature>
<dbReference type="EMBL" id="JARAKH010000043">
    <property type="protein sequence ID" value="KAK8379943.1"/>
    <property type="molecule type" value="Genomic_DNA"/>
</dbReference>
<feature type="compositionally biased region" description="Polar residues" evidence="1">
    <location>
        <begin position="202"/>
        <end position="216"/>
    </location>
</feature>